<keyword evidence="3" id="KW-1185">Reference proteome</keyword>
<evidence type="ECO:0000256" key="1">
    <source>
        <dbReference type="SAM" id="Coils"/>
    </source>
</evidence>
<accession>A0A5D0QTG9</accession>
<dbReference type="RefSeq" id="WP_066253177.1">
    <property type="nucleotide sequence ID" value="NZ_VSKL01000005.1"/>
</dbReference>
<dbReference type="EMBL" id="VSKL01000005">
    <property type="protein sequence ID" value="TYB72011.1"/>
    <property type="molecule type" value="Genomic_DNA"/>
</dbReference>
<keyword evidence="1" id="KW-0175">Coiled coil</keyword>
<feature type="coiled-coil region" evidence="1">
    <location>
        <begin position="109"/>
        <end position="136"/>
    </location>
</feature>
<reference evidence="2 3" key="1">
    <citation type="submission" date="2019-08" db="EMBL/GenBank/DDBJ databases">
        <title>Genomes of Antarctic Bizionia species.</title>
        <authorList>
            <person name="Bowman J.P."/>
        </authorList>
    </citation>
    <scope>NUCLEOTIDE SEQUENCE [LARGE SCALE GENOMIC DNA]</scope>
    <source>
        <strain evidence="2 3">APA-1</strain>
    </source>
</reference>
<sequence length="160" mass="18848">MEHTNEDKIINFIISLLKFGEFSSVNPLDIRLEFEIENSAELSRIFKIAESEGLIEKRSRTYIGLTKKGFDIQKSGGWIKHLESIESEKQKMLDKDNLDLEIKVLQKDNFEYQHTIREQNDRIRNLTEELQFVNLIKQYRWLIGACIGLGWFLGEILEKI</sequence>
<protein>
    <submittedName>
        <fullName evidence="2">Uncharacterized protein</fullName>
    </submittedName>
</protein>
<proteinExistence type="predicted"/>
<dbReference type="AlphaFoldDB" id="A0A5D0QTG9"/>
<gene>
    <name evidence="2" type="ORF">ES675_12660</name>
</gene>
<evidence type="ECO:0000313" key="2">
    <source>
        <dbReference type="EMBL" id="TYB72011.1"/>
    </source>
</evidence>
<dbReference type="Proteomes" id="UP000324358">
    <property type="component" value="Unassembled WGS sequence"/>
</dbReference>
<name>A0A5D0QTG9_9FLAO</name>
<comment type="caution">
    <text evidence="2">The sequence shown here is derived from an EMBL/GenBank/DDBJ whole genome shotgun (WGS) entry which is preliminary data.</text>
</comment>
<evidence type="ECO:0000313" key="3">
    <source>
        <dbReference type="Proteomes" id="UP000324358"/>
    </source>
</evidence>
<dbReference type="OrthoDB" id="1353263at2"/>
<organism evidence="2 3">
    <name type="scientific">Bizionia algoritergicola</name>
    <dbReference type="NCBI Taxonomy" id="291187"/>
    <lineage>
        <taxon>Bacteria</taxon>
        <taxon>Pseudomonadati</taxon>
        <taxon>Bacteroidota</taxon>
        <taxon>Flavobacteriia</taxon>
        <taxon>Flavobacteriales</taxon>
        <taxon>Flavobacteriaceae</taxon>
        <taxon>Bizionia</taxon>
    </lineage>
</organism>